<keyword evidence="3" id="KW-0808">Transferase</keyword>
<dbReference type="SUPFAM" id="SSF55729">
    <property type="entry name" value="Acyl-CoA N-acyltransferases (Nat)"/>
    <property type="match status" value="1"/>
</dbReference>
<dbReference type="EMBL" id="BKBA01000004">
    <property type="protein sequence ID" value="GEQ13416.1"/>
    <property type="molecule type" value="Genomic_DNA"/>
</dbReference>
<dbReference type="PROSITE" id="PS51729">
    <property type="entry name" value="GNAT_YJDJ"/>
    <property type="match status" value="1"/>
</dbReference>
<evidence type="ECO:0000259" key="2">
    <source>
        <dbReference type="PROSITE" id="PS51729"/>
    </source>
</evidence>
<name>A0A512SZN2_9MICO</name>
<keyword evidence="4" id="KW-1185">Reference proteome</keyword>
<comment type="caution">
    <text evidence="3">The sequence shown here is derived from an EMBL/GenBank/DDBJ whole genome shotgun (WGS) entry which is preliminary data.</text>
</comment>
<dbReference type="InterPro" id="IPR031165">
    <property type="entry name" value="GNAT_YJDJ"/>
</dbReference>
<evidence type="ECO:0000259" key="1">
    <source>
        <dbReference type="PROSITE" id="PS51186"/>
    </source>
</evidence>
<dbReference type="RefSeq" id="WP_147063633.1">
    <property type="nucleotide sequence ID" value="NZ_BAABDN010000001.1"/>
</dbReference>
<reference evidence="3 4" key="1">
    <citation type="submission" date="2019-07" db="EMBL/GenBank/DDBJ databases">
        <title>Whole genome shotgun sequence of Knoellia locipacati NBRC 109775.</title>
        <authorList>
            <person name="Hosoyama A."/>
            <person name="Uohara A."/>
            <person name="Ohji S."/>
            <person name="Ichikawa N."/>
        </authorList>
    </citation>
    <scope>NUCLEOTIDE SEQUENCE [LARGE SCALE GENOMIC DNA]</scope>
    <source>
        <strain evidence="3 4">NBRC 109775</strain>
    </source>
</reference>
<dbReference type="PROSITE" id="PS51186">
    <property type="entry name" value="GNAT"/>
    <property type="match status" value="1"/>
</dbReference>
<dbReference type="OrthoDB" id="5405911at2"/>
<feature type="domain" description="N-acetyltransferase" evidence="2">
    <location>
        <begin position="8"/>
        <end position="95"/>
    </location>
</feature>
<dbReference type="PANTHER" id="PTHR31435">
    <property type="entry name" value="PROTEIN NATD1"/>
    <property type="match status" value="1"/>
</dbReference>
<dbReference type="InterPro" id="IPR045057">
    <property type="entry name" value="Gcn5-rel_NAT"/>
</dbReference>
<evidence type="ECO:0000313" key="4">
    <source>
        <dbReference type="Proteomes" id="UP000321793"/>
    </source>
</evidence>
<dbReference type="InterPro" id="IPR016181">
    <property type="entry name" value="Acyl_CoA_acyltransferase"/>
</dbReference>
<gene>
    <name evidence="3" type="ORF">KLO01_14630</name>
</gene>
<protein>
    <submittedName>
        <fullName evidence="3">N-acetyltransferase</fullName>
    </submittedName>
</protein>
<dbReference type="PANTHER" id="PTHR31435:SF10">
    <property type="entry name" value="BSR4717 PROTEIN"/>
    <property type="match status" value="1"/>
</dbReference>
<proteinExistence type="predicted"/>
<dbReference type="Pfam" id="PF14542">
    <property type="entry name" value="Acetyltransf_CG"/>
    <property type="match status" value="1"/>
</dbReference>
<evidence type="ECO:0000313" key="3">
    <source>
        <dbReference type="EMBL" id="GEQ13416.1"/>
    </source>
</evidence>
<dbReference type="InterPro" id="IPR000182">
    <property type="entry name" value="GNAT_dom"/>
</dbReference>
<organism evidence="3 4">
    <name type="scientific">Knoellia locipacati</name>
    <dbReference type="NCBI Taxonomy" id="882824"/>
    <lineage>
        <taxon>Bacteria</taxon>
        <taxon>Bacillati</taxon>
        <taxon>Actinomycetota</taxon>
        <taxon>Actinomycetes</taxon>
        <taxon>Micrococcales</taxon>
        <taxon>Intrasporangiaceae</taxon>
        <taxon>Knoellia</taxon>
    </lineage>
</organism>
<dbReference type="Proteomes" id="UP000321793">
    <property type="component" value="Unassembled WGS sequence"/>
</dbReference>
<dbReference type="AlphaFoldDB" id="A0A512SZN2"/>
<accession>A0A512SZN2</accession>
<dbReference type="Gene3D" id="3.40.630.30">
    <property type="match status" value="1"/>
</dbReference>
<feature type="domain" description="N-acetyltransferase" evidence="1">
    <location>
        <begin position="1"/>
        <end position="100"/>
    </location>
</feature>
<sequence>MADDVVVTNNQGENRYEARLGGELAGFAAYQLTDELIVFTHTEVEPKFEGKGIGSALARFALDDVREAGARKVMPLCPFIKGWIARHREYVPLVYGAPDGEVAP</sequence>
<dbReference type="GO" id="GO:0016747">
    <property type="term" value="F:acyltransferase activity, transferring groups other than amino-acyl groups"/>
    <property type="evidence" value="ECO:0007669"/>
    <property type="project" value="InterPro"/>
</dbReference>
<dbReference type="CDD" id="cd04301">
    <property type="entry name" value="NAT_SF"/>
    <property type="match status" value="1"/>
</dbReference>